<keyword evidence="1" id="KW-0472">Membrane</keyword>
<accession>A0A927EWB0</accession>
<dbReference type="InterPro" id="IPR050039">
    <property type="entry name" value="MAB_1171c-like"/>
</dbReference>
<feature type="transmembrane region" description="Helical" evidence="1">
    <location>
        <begin position="147"/>
        <end position="168"/>
    </location>
</feature>
<dbReference type="AlphaFoldDB" id="A0A927EWB0"/>
<proteinExistence type="predicted"/>
<reference evidence="3" key="1">
    <citation type="submission" date="2020-09" db="EMBL/GenBank/DDBJ databases">
        <title>Secondary metabolite and genome analysis of marine Streptomyces chumphonensis KK1-2T.</title>
        <authorList>
            <person name="Phongsopitanun W."/>
            <person name="Kanchanasin P."/>
            <person name="Pittayakhajonwut P."/>
            <person name="Suwanborirux K."/>
            <person name="Tanasupawat S."/>
        </authorList>
    </citation>
    <scope>NUCLEOTIDE SEQUENCE</scope>
    <source>
        <strain evidence="3">KK1-2</strain>
    </source>
</reference>
<organism evidence="3 4">
    <name type="scientific">Streptomyces chumphonensis</name>
    <dbReference type="NCBI Taxonomy" id="1214925"/>
    <lineage>
        <taxon>Bacteria</taxon>
        <taxon>Bacillati</taxon>
        <taxon>Actinomycetota</taxon>
        <taxon>Actinomycetes</taxon>
        <taxon>Kitasatosporales</taxon>
        <taxon>Streptomycetaceae</taxon>
        <taxon>Streptomyces</taxon>
    </lineage>
</organism>
<sequence length="404" mass="45005">MTTFYQVLSWACALGGLVALLYKLPALPRHRGDVAYLALCLYFLCSSLSFFVELDQIRDDIARLLHYPSITTFLCQAAVVVLTAAQQVVLVHWSHAPERARTKARNRTLGYAAALAVLAVLFFFVNPPGRHGSAEVVVLINLENPGYAAYFAFYLAICAVGQVETVRLSLRYAQIAHRSWLRSGMWAVAVGGSLILVYCLTRYLQIAGLYTALPEPWPDLYWIAGSIGSLLQVFGWTVPSWGPRLSEAVRWCGHYRSYRRLRPLWWALYRAHPGIALDDPPSRLYDLVPRRDLEYRLYRRVIEIRDGQLALRPYMDPTALRQEARRLGLPEAAPSTAHEALLLRGALDAREAGAAPSGGPVEAFTHAPDGDITEEIAWLTEVAGHFRRLAGHRTPAGDRAPTGS</sequence>
<feature type="transmembrane region" description="Helical" evidence="1">
    <location>
        <begin position="220"/>
        <end position="238"/>
    </location>
</feature>
<feature type="transmembrane region" description="Helical" evidence="1">
    <location>
        <begin position="34"/>
        <end position="52"/>
    </location>
</feature>
<feature type="transmembrane region" description="Helical" evidence="1">
    <location>
        <begin position="6"/>
        <end position="22"/>
    </location>
</feature>
<dbReference type="Pfam" id="PF20182">
    <property type="entry name" value="DUF6545"/>
    <property type="match status" value="1"/>
</dbReference>
<feature type="domain" description="DUF6545" evidence="2">
    <location>
        <begin position="250"/>
        <end position="387"/>
    </location>
</feature>
<feature type="transmembrane region" description="Helical" evidence="1">
    <location>
        <begin position="180"/>
        <end position="200"/>
    </location>
</feature>
<keyword evidence="4" id="KW-1185">Reference proteome</keyword>
<evidence type="ECO:0000313" key="3">
    <source>
        <dbReference type="EMBL" id="MBD3931165.1"/>
    </source>
</evidence>
<dbReference type="NCBIfam" id="NF042915">
    <property type="entry name" value="MAB_1171c_fam"/>
    <property type="match status" value="1"/>
</dbReference>
<gene>
    <name evidence="3" type="ORF">IF129_06275</name>
</gene>
<keyword evidence="1" id="KW-1133">Transmembrane helix</keyword>
<comment type="caution">
    <text evidence="3">The sequence shown here is derived from an EMBL/GenBank/DDBJ whole genome shotgun (WGS) entry which is preliminary data.</text>
</comment>
<evidence type="ECO:0000313" key="4">
    <source>
        <dbReference type="Proteomes" id="UP000632289"/>
    </source>
</evidence>
<name>A0A927EWB0_9ACTN</name>
<feature type="transmembrane region" description="Helical" evidence="1">
    <location>
        <begin position="109"/>
        <end position="127"/>
    </location>
</feature>
<evidence type="ECO:0000259" key="2">
    <source>
        <dbReference type="Pfam" id="PF20182"/>
    </source>
</evidence>
<protein>
    <recommendedName>
        <fullName evidence="2">DUF6545 domain-containing protein</fullName>
    </recommendedName>
</protein>
<dbReference type="EMBL" id="JACXYU010000002">
    <property type="protein sequence ID" value="MBD3931165.1"/>
    <property type="molecule type" value="Genomic_DNA"/>
</dbReference>
<dbReference type="InterPro" id="IPR046675">
    <property type="entry name" value="DUF6545"/>
</dbReference>
<evidence type="ECO:0000256" key="1">
    <source>
        <dbReference type="SAM" id="Phobius"/>
    </source>
</evidence>
<keyword evidence="1" id="KW-0812">Transmembrane</keyword>
<dbReference type="RefSeq" id="WP_191208471.1">
    <property type="nucleotide sequence ID" value="NZ_BAABKL010000032.1"/>
</dbReference>
<dbReference type="Proteomes" id="UP000632289">
    <property type="component" value="Unassembled WGS sequence"/>
</dbReference>